<feature type="domain" description="SWIM-type" evidence="3">
    <location>
        <begin position="49"/>
        <end position="86"/>
    </location>
</feature>
<evidence type="ECO:0000259" key="3">
    <source>
        <dbReference type="PROSITE" id="PS50966"/>
    </source>
</evidence>
<protein>
    <recommendedName>
        <fullName evidence="3">SWIM-type domain-containing protein</fullName>
    </recommendedName>
</protein>
<feature type="compositionally biased region" description="Basic and acidic residues" evidence="2">
    <location>
        <begin position="146"/>
        <end position="170"/>
    </location>
</feature>
<dbReference type="Proteomes" id="UP001500842">
    <property type="component" value="Unassembled WGS sequence"/>
</dbReference>
<proteinExistence type="predicted"/>
<keyword evidence="1" id="KW-0479">Metal-binding</keyword>
<dbReference type="Pfam" id="PF04434">
    <property type="entry name" value="SWIM"/>
    <property type="match status" value="1"/>
</dbReference>
<feature type="region of interest" description="Disordered" evidence="2">
    <location>
        <begin position="146"/>
        <end position="187"/>
    </location>
</feature>
<keyword evidence="1" id="KW-0863">Zinc-finger</keyword>
<organism evidence="4 5">
    <name type="scientific">Nocardioides humi</name>
    <dbReference type="NCBI Taxonomy" id="449461"/>
    <lineage>
        <taxon>Bacteria</taxon>
        <taxon>Bacillati</taxon>
        <taxon>Actinomycetota</taxon>
        <taxon>Actinomycetes</taxon>
        <taxon>Propionibacteriales</taxon>
        <taxon>Nocardioidaceae</taxon>
        <taxon>Nocardioides</taxon>
    </lineage>
</organism>
<reference evidence="4 5" key="1">
    <citation type="journal article" date="2019" name="Int. J. Syst. Evol. Microbiol.">
        <title>The Global Catalogue of Microorganisms (GCM) 10K type strain sequencing project: providing services to taxonomists for standard genome sequencing and annotation.</title>
        <authorList>
            <consortium name="The Broad Institute Genomics Platform"/>
            <consortium name="The Broad Institute Genome Sequencing Center for Infectious Disease"/>
            <person name="Wu L."/>
            <person name="Ma J."/>
        </authorList>
    </citation>
    <scope>NUCLEOTIDE SEQUENCE [LARGE SCALE GENOMIC DNA]</scope>
    <source>
        <strain evidence="4 5">JCM 14942</strain>
    </source>
</reference>
<name>A0ABN1ZXS2_9ACTN</name>
<comment type="caution">
    <text evidence="4">The sequence shown here is derived from an EMBL/GenBank/DDBJ whole genome shotgun (WGS) entry which is preliminary data.</text>
</comment>
<dbReference type="InterPro" id="IPR007527">
    <property type="entry name" value="Znf_SWIM"/>
</dbReference>
<evidence type="ECO:0000313" key="5">
    <source>
        <dbReference type="Proteomes" id="UP001500842"/>
    </source>
</evidence>
<gene>
    <name evidence="4" type="ORF">GCM10009788_08370</name>
</gene>
<accession>A0ABN1ZXS2</accession>
<dbReference type="EMBL" id="BAAAOR010000007">
    <property type="protein sequence ID" value="GAA1506786.1"/>
    <property type="molecule type" value="Genomic_DNA"/>
</dbReference>
<evidence type="ECO:0000313" key="4">
    <source>
        <dbReference type="EMBL" id="GAA1506786.1"/>
    </source>
</evidence>
<keyword evidence="5" id="KW-1185">Reference proteome</keyword>
<feature type="compositionally biased region" description="Low complexity" evidence="2">
    <location>
        <begin position="171"/>
        <end position="187"/>
    </location>
</feature>
<dbReference type="RefSeq" id="WP_181411189.1">
    <property type="nucleotide sequence ID" value="NZ_BAAAOR010000007.1"/>
</dbReference>
<evidence type="ECO:0000256" key="2">
    <source>
        <dbReference type="SAM" id="MobiDB-lite"/>
    </source>
</evidence>
<dbReference type="PROSITE" id="PS50966">
    <property type="entry name" value="ZF_SWIM"/>
    <property type="match status" value="1"/>
</dbReference>
<evidence type="ECO:0000256" key="1">
    <source>
        <dbReference type="PROSITE-ProRule" id="PRU00325"/>
    </source>
</evidence>
<keyword evidence="1" id="KW-0862">Zinc</keyword>
<sequence>MAAVLSEERLLDIAGPTVFGRGEDYVGYVRGLRVVGARATATIQARNVYLVDLSWADGSPDGSCTCPHYAEGNFCKHLVAVGLAVVADLSSEELRTVVRDALATRGLVDYGRSFEVARDAEEMLDELEGYLDRGAADAVRPVLLKATERLPGHGDRGQRRRARPGDEREGQGQAPQEAAQVGAVRST</sequence>